<evidence type="ECO:0000313" key="3">
    <source>
        <dbReference type="EMBL" id="ODA67742.1"/>
    </source>
</evidence>
<dbReference type="EC" id="1.5.3.19" evidence="3"/>
<dbReference type="RefSeq" id="WP_069094325.1">
    <property type="nucleotide sequence ID" value="NZ_MASI01000002.1"/>
</dbReference>
<gene>
    <name evidence="3" type="ORF">A7A08_00905</name>
</gene>
<reference evidence="3 4" key="1">
    <citation type="submission" date="2016-07" db="EMBL/GenBank/DDBJ databases">
        <title>Draft genome sequence of Methyloligella halotolerans C2T (VKM B-2706T=CCUG 61687T=DSM 25045T), a halotolerant polyhydroxybutyrate accumulating methylotroph.</title>
        <authorList>
            <person name="Vasilenko O.V."/>
            <person name="Doronina N.V."/>
            <person name="Poroshina M.N."/>
            <person name="Tarlachkov S.V."/>
            <person name="Trotsenko Y.A."/>
        </authorList>
    </citation>
    <scope>NUCLEOTIDE SEQUENCE [LARGE SCALE GENOMIC DNA]</scope>
    <source>
        <strain evidence="3 4">VKM B-2706</strain>
    </source>
</reference>
<dbReference type="EMBL" id="MASI01000002">
    <property type="protein sequence ID" value="ODA67742.1"/>
    <property type="molecule type" value="Genomic_DNA"/>
</dbReference>
<keyword evidence="1 3" id="KW-0560">Oxidoreductase</keyword>
<comment type="caution">
    <text evidence="3">The sequence shown here is derived from an EMBL/GenBank/DDBJ whole genome shotgun (WGS) entry which is preliminary data.</text>
</comment>
<dbReference type="STRING" id="1177755.A7A08_00905"/>
<dbReference type="SUPFAM" id="SSF51905">
    <property type="entry name" value="FAD/NAD(P)-binding domain"/>
    <property type="match status" value="1"/>
</dbReference>
<dbReference type="PANTHER" id="PTHR13847">
    <property type="entry name" value="SARCOSINE DEHYDROGENASE-RELATED"/>
    <property type="match status" value="1"/>
</dbReference>
<dbReference type="Gene3D" id="3.30.9.10">
    <property type="entry name" value="D-Amino Acid Oxidase, subunit A, domain 2"/>
    <property type="match status" value="1"/>
</dbReference>
<name>A0A1E2S001_9HYPH</name>
<dbReference type="PANTHER" id="PTHR13847:SF287">
    <property type="entry name" value="FAD-DEPENDENT OXIDOREDUCTASE DOMAIN-CONTAINING PROTEIN 1"/>
    <property type="match status" value="1"/>
</dbReference>
<dbReference type="AlphaFoldDB" id="A0A1E2S001"/>
<dbReference type="OrthoDB" id="9815989at2"/>
<sequence>MSFPEHAEFVVIGAGIHGLSAAWRLAERLKEKGESVEGRVVVLDKAGIAAGASGIACGVVRNNYFQPAMRNLMAHSVDVWESDPKAFSYHPVGYMQISCEAMHEDVAQIHREQQAIGYESVFIEGEKDSADYMRGIFDDWQAKGITSVLHEKRGGYANNTKSMYGLAKKAEDLGVRIITGTEVQELITESGSPAVRAVKTNRGTIRCDQLIVGAGPWVRDFWDMLGLPNKIKVKSPDGQVADGVDMWRFWQLEEGVLKVDPDTLLTNDGKIPPVIHVDTDAPLISDVDGSVITEDMWGIYYKPDWHFGGVQGGAAPYKVTTPAEDVAIDPYGPASPEFVSSPGFAHMWVSALAHCHKRFQGSMPRYHREPSGGIGCFTPDSFPVFDRFNENATVIADSNHGYKMLGVGRLVADEVMGDEQELLKPFRFARFEKGELHPTSHSPFPWS</sequence>
<evidence type="ECO:0000256" key="1">
    <source>
        <dbReference type="ARBA" id="ARBA00023002"/>
    </source>
</evidence>
<dbReference type="PATRIC" id="fig|1177755.3.peg.910"/>
<dbReference type="InterPro" id="IPR036188">
    <property type="entry name" value="FAD/NAD-bd_sf"/>
</dbReference>
<evidence type="ECO:0000259" key="2">
    <source>
        <dbReference type="Pfam" id="PF01266"/>
    </source>
</evidence>
<dbReference type="GO" id="GO:0102317">
    <property type="term" value="F:4-methylaminobutyrate oxidase (demethylating) activity"/>
    <property type="evidence" value="ECO:0007669"/>
    <property type="project" value="UniProtKB-EC"/>
</dbReference>
<proteinExistence type="predicted"/>
<keyword evidence="4" id="KW-1185">Reference proteome</keyword>
<feature type="domain" description="FAD dependent oxidoreductase" evidence="2">
    <location>
        <begin position="9"/>
        <end position="236"/>
    </location>
</feature>
<dbReference type="Pfam" id="PF01266">
    <property type="entry name" value="DAO"/>
    <property type="match status" value="1"/>
</dbReference>
<dbReference type="InterPro" id="IPR006076">
    <property type="entry name" value="FAD-dep_OxRdtase"/>
</dbReference>
<dbReference type="GO" id="GO:0005737">
    <property type="term" value="C:cytoplasm"/>
    <property type="evidence" value="ECO:0007669"/>
    <property type="project" value="TreeGrafter"/>
</dbReference>
<dbReference type="Gene3D" id="3.50.50.60">
    <property type="entry name" value="FAD/NAD(P)-binding domain"/>
    <property type="match status" value="1"/>
</dbReference>
<organism evidence="3 4">
    <name type="scientific">Methyloligella halotolerans</name>
    <dbReference type="NCBI Taxonomy" id="1177755"/>
    <lineage>
        <taxon>Bacteria</taxon>
        <taxon>Pseudomonadati</taxon>
        <taxon>Pseudomonadota</taxon>
        <taxon>Alphaproteobacteria</taxon>
        <taxon>Hyphomicrobiales</taxon>
        <taxon>Hyphomicrobiaceae</taxon>
        <taxon>Methyloligella</taxon>
    </lineage>
</organism>
<evidence type="ECO:0000313" key="4">
    <source>
        <dbReference type="Proteomes" id="UP000095087"/>
    </source>
</evidence>
<dbReference type="Proteomes" id="UP000095087">
    <property type="component" value="Unassembled WGS sequence"/>
</dbReference>
<protein>
    <submittedName>
        <fullName evidence="3">4-methylaminobutanoate oxidase (Formaldehyde-forming)</fullName>
        <ecNumber evidence="3">1.5.3.19</ecNumber>
    </submittedName>
</protein>
<accession>A0A1E2S001</accession>